<evidence type="ECO:0000256" key="2">
    <source>
        <dbReference type="ARBA" id="ARBA00022801"/>
    </source>
</evidence>
<evidence type="ECO:0000256" key="1">
    <source>
        <dbReference type="ARBA" id="ARBA00005964"/>
    </source>
</evidence>
<dbReference type="InterPro" id="IPR019826">
    <property type="entry name" value="Carboxylesterase_B_AS"/>
</dbReference>
<comment type="similarity">
    <text evidence="1 3">Belongs to the type-B carboxylesterase/lipase family.</text>
</comment>
<gene>
    <name evidence="6" type="ORF">RMCT_0388</name>
</gene>
<dbReference type="OMA" id="ALFRYMK"/>
<dbReference type="Pfam" id="PF00135">
    <property type="entry name" value="COesterase"/>
    <property type="match status" value="1"/>
</dbReference>
<name>A0A100XB69_MYCTH</name>
<dbReference type="PANTHER" id="PTHR11559">
    <property type="entry name" value="CARBOXYLESTERASE"/>
    <property type="match status" value="1"/>
</dbReference>
<evidence type="ECO:0000313" key="7">
    <source>
        <dbReference type="Proteomes" id="UP000069654"/>
    </source>
</evidence>
<organism evidence="6 7">
    <name type="scientific">Mycolicibacterium thermoresistibile</name>
    <name type="common">Mycobacterium thermoresistibile</name>
    <dbReference type="NCBI Taxonomy" id="1797"/>
    <lineage>
        <taxon>Bacteria</taxon>
        <taxon>Bacillati</taxon>
        <taxon>Actinomycetota</taxon>
        <taxon>Actinomycetes</taxon>
        <taxon>Mycobacteriales</taxon>
        <taxon>Mycobacteriaceae</taxon>
        <taxon>Mycolicibacterium</taxon>
    </lineage>
</organism>
<accession>A0A100XB69</accession>
<dbReference type="OrthoDB" id="3199405at2"/>
<evidence type="ECO:0000256" key="4">
    <source>
        <dbReference type="SAM" id="MobiDB-lite"/>
    </source>
</evidence>
<dbReference type="SUPFAM" id="SSF53474">
    <property type="entry name" value="alpha/beta-Hydrolases"/>
    <property type="match status" value="1"/>
</dbReference>
<sequence length="537" mass="58529">MPSTTPPDDRTPDDAPTRPAPAHSAVGSPVVDTVHGPVRGRDDGVVKVWRGIRYAAAPVGGLRWRAPEPPQPWREPMDAIRVGPACPQPADPRIPLDLGAAIGEDCLNLNVWASSDTEPGDRKPVLVWVHGGAYVIGAASQPLYHGRELVRRGDVVLVTLNYRLGAFGFLELTALSSGRRRFDTNVGLRDVLFALAWVRDNIAAFGGDPDRVTLFGESAGGGIVTTLLGSPAAAGLFHRAIAQSSPATSCYGTERAIDVAEQFLGHLGLSPRDVDRLPDVPVAAIVEVSKHVFDDVPARRPGTLAFAPIVDGDIVPDYPVALARAGRTLPVPLVIGTNKDEASLFRWMKSPLLPITPDAIKKMFADIAAEQPGLRLPTETQISAAYRRQRGKRLGVGVASDIGFRMPSVWFAEGHTAVAPTYLYRFDWSTPTLRLLRLGAAHATELPYVFGNLDTPKDPTFTLGGRRTGRQVSQRIRTRWINFAVHGRPDGPPGEPRWHAYDRAERPCLLIDRRDRVVRDVDEPIRLTWGSEVLSFR</sequence>
<dbReference type="EMBL" id="BCTB01000002">
    <property type="protein sequence ID" value="GAT13417.1"/>
    <property type="molecule type" value="Genomic_DNA"/>
</dbReference>
<comment type="caution">
    <text evidence="6">The sequence shown here is derived from an EMBL/GenBank/DDBJ whole genome shotgun (WGS) entry which is preliminary data.</text>
</comment>
<proteinExistence type="inferred from homology"/>
<evidence type="ECO:0000256" key="3">
    <source>
        <dbReference type="RuleBase" id="RU361235"/>
    </source>
</evidence>
<dbReference type="Proteomes" id="UP000069654">
    <property type="component" value="Unassembled WGS sequence"/>
</dbReference>
<dbReference type="AlphaFoldDB" id="A0A100XB69"/>
<dbReference type="ESTHER" id="mycth-g7clu6">
    <property type="family name" value="Carb_B_Bacteria"/>
</dbReference>
<feature type="region of interest" description="Disordered" evidence="4">
    <location>
        <begin position="1"/>
        <end position="38"/>
    </location>
</feature>
<keyword evidence="2 3" id="KW-0378">Hydrolase</keyword>
<reference evidence="7" key="2">
    <citation type="submission" date="2016-02" db="EMBL/GenBank/DDBJ databases">
        <title>Draft genome sequence of five rapidly growing Mycobacterium species.</title>
        <authorList>
            <person name="Katahira K."/>
            <person name="Gotou Y."/>
            <person name="Iida K."/>
            <person name="Ogura Y."/>
            <person name="Hayashi T."/>
        </authorList>
    </citation>
    <scope>NUCLEOTIDE SEQUENCE [LARGE SCALE GENOMIC DNA]</scope>
    <source>
        <strain evidence="7">JCM6362</strain>
    </source>
</reference>
<evidence type="ECO:0000259" key="5">
    <source>
        <dbReference type="Pfam" id="PF00135"/>
    </source>
</evidence>
<dbReference type="STRING" id="1797.RMCT_0388"/>
<dbReference type="EC" id="3.1.1.-" evidence="3"/>
<dbReference type="RefSeq" id="WP_003927457.1">
    <property type="nucleotide sequence ID" value="NZ_BCTB01000002.1"/>
</dbReference>
<dbReference type="InterPro" id="IPR002018">
    <property type="entry name" value="CarbesteraseB"/>
</dbReference>
<dbReference type="InterPro" id="IPR050309">
    <property type="entry name" value="Type-B_Carboxylest/Lipase"/>
</dbReference>
<dbReference type="InterPro" id="IPR029058">
    <property type="entry name" value="AB_hydrolase_fold"/>
</dbReference>
<dbReference type="PROSITE" id="PS00122">
    <property type="entry name" value="CARBOXYLESTERASE_B_1"/>
    <property type="match status" value="1"/>
</dbReference>
<dbReference type="Gene3D" id="3.40.50.1820">
    <property type="entry name" value="alpha/beta hydrolase"/>
    <property type="match status" value="1"/>
</dbReference>
<feature type="domain" description="Carboxylesterase type B" evidence="5">
    <location>
        <begin position="28"/>
        <end position="516"/>
    </location>
</feature>
<reference evidence="6 7" key="1">
    <citation type="journal article" date="2016" name="Genome Announc.">
        <title>Draft Genome Sequences of Five Rapidly Growing Mycobacterium Species, M. thermoresistibile, M. fortuitum subsp. acetamidolyticum, M. canariasense, M. brisbanense, and M. novocastrense.</title>
        <authorList>
            <person name="Katahira K."/>
            <person name="Ogura Y."/>
            <person name="Gotoh Y."/>
            <person name="Hayashi T."/>
        </authorList>
    </citation>
    <scope>NUCLEOTIDE SEQUENCE [LARGE SCALE GENOMIC DNA]</scope>
    <source>
        <strain evidence="6 7">JCM6362</strain>
    </source>
</reference>
<feature type="compositionally biased region" description="Basic and acidic residues" evidence="4">
    <location>
        <begin position="7"/>
        <end position="16"/>
    </location>
</feature>
<evidence type="ECO:0000313" key="6">
    <source>
        <dbReference type="EMBL" id="GAT13417.1"/>
    </source>
</evidence>
<protein>
    <recommendedName>
        <fullName evidence="3">Carboxylic ester hydrolase</fullName>
        <ecNumber evidence="3">3.1.1.-</ecNumber>
    </recommendedName>
</protein>
<dbReference type="GO" id="GO:0016787">
    <property type="term" value="F:hydrolase activity"/>
    <property type="evidence" value="ECO:0007669"/>
    <property type="project" value="UniProtKB-KW"/>
</dbReference>